<dbReference type="EMBL" id="UZAM01010496">
    <property type="protein sequence ID" value="VDP12565.1"/>
    <property type="molecule type" value="Genomic_DNA"/>
</dbReference>
<dbReference type="PANTHER" id="PTHR21290:SF25">
    <property type="entry name" value="SPHINGOMYELIN SYNTHASE-RELATED PROTEIN 1"/>
    <property type="match status" value="1"/>
</dbReference>
<evidence type="ECO:0000256" key="1">
    <source>
        <dbReference type="ARBA" id="ARBA00004141"/>
    </source>
</evidence>
<feature type="domain" description="SAM" evidence="10">
    <location>
        <begin position="11"/>
        <end position="77"/>
    </location>
</feature>
<dbReference type="OrthoDB" id="422827at2759"/>
<dbReference type="PROSITE" id="PS50105">
    <property type="entry name" value="SAM_DOMAIN"/>
    <property type="match status" value="1"/>
</dbReference>
<keyword evidence="7" id="KW-0443">Lipid metabolism</keyword>
<dbReference type="InterPro" id="IPR045221">
    <property type="entry name" value="Sphingomyelin_synth-like"/>
</dbReference>
<dbReference type="PANTHER" id="PTHR21290">
    <property type="entry name" value="SPHINGOMYELIN SYNTHETASE"/>
    <property type="match status" value="1"/>
</dbReference>
<accession>A0A183IUI6</accession>
<keyword evidence="12" id="KW-1185">Reference proteome</keyword>
<keyword evidence="5" id="KW-0746">Sphingolipid metabolism</keyword>
<evidence type="ECO:0000259" key="10">
    <source>
        <dbReference type="PROSITE" id="PS50105"/>
    </source>
</evidence>
<dbReference type="Pfam" id="PF14360">
    <property type="entry name" value="PAP2_C"/>
    <property type="match status" value="1"/>
</dbReference>
<feature type="transmembrane region" description="Helical" evidence="9">
    <location>
        <begin position="251"/>
        <end position="277"/>
    </location>
</feature>
<dbReference type="GO" id="GO:0005789">
    <property type="term" value="C:endoplasmic reticulum membrane"/>
    <property type="evidence" value="ECO:0007669"/>
    <property type="project" value="TreeGrafter"/>
</dbReference>
<feature type="transmembrane region" description="Helical" evidence="9">
    <location>
        <begin position="119"/>
        <end position="142"/>
    </location>
</feature>
<evidence type="ECO:0000313" key="13">
    <source>
        <dbReference type="WBParaSite" id="SBAD_0000755601-mRNA-1"/>
    </source>
</evidence>
<dbReference type="InterPro" id="IPR001660">
    <property type="entry name" value="SAM"/>
</dbReference>
<keyword evidence="4 9" id="KW-0812">Transmembrane</keyword>
<evidence type="ECO:0000256" key="8">
    <source>
        <dbReference type="ARBA" id="ARBA00023136"/>
    </source>
</evidence>
<evidence type="ECO:0000256" key="9">
    <source>
        <dbReference type="SAM" id="Phobius"/>
    </source>
</evidence>
<evidence type="ECO:0000256" key="6">
    <source>
        <dbReference type="ARBA" id="ARBA00022989"/>
    </source>
</evidence>
<reference evidence="11 12" key="2">
    <citation type="submission" date="2018-11" db="EMBL/GenBank/DDBJ databases">
        <authorList>
            <consortium name="Pathogen Informatics"/>
        </authorList>
    </citation>
    <scope>NUCLEOTIDE SEQUENCE [LARGE SCALE GENOMIC DNA]</scope>
</reference>
<feature type="transmembrane region" description="Helical" evidence="9">
    <location>
        <begin position="217"/>
        <end position="239"/>
    </location>
</feature>
<dbReference type="GO" id="GO:0005886">
    <property type="term" value="C:plasma membrane"/>
    <property type="evidence" value="ECO:0007669"/>
    <property type="project" value="TreeGrafter"/>
</dbReference>
<gene>
    <name evidence="11" type="ORF">SBAD_LOCUS7283</name>
</gene>
<dbReference type="GO" id="GO:0000139">
    <property type="term" value="C:Golgi membrane"/>
    <property type="evidence" value="ECO:0007669"/>
    <property type="project" value="TreeGrafter"/>
</dbReference>
<dbReference type="WBParaSite" id="SBAD_0000755601-mRNA-1">
    <property type="protein sequence ID" value="SBAD_0000755601-mRNA-1"/>
    <property type="gene ID" value="SBAD_0000755601"/>
</dbReference>
<dbReference type="GO" id="GO:0047493">
    <property type="term" value="F:ceramide cholinephosphotransferase activity"/>
    <property type="evidence" value="ECO:0007669"/>
    <property type="project" value="TreeGrafter"/>
</dbReference>
<comment type="similarity">
    <text evidence="2">Belongs to the sphingomyelin synthase family.</text>
</comment>
<protein>
    <submittedName>
        <fullName evidence="13">SAM domain-containing protein</fullName>
    </submittedName>
</protein>
<dbReference type="Proteomes" id="UP000270296">
    <property type="component" value="Unassembled WGS sequence"/>
</dbReference>
<dbReference type="CDD" id="cd09515">
    <property type="entry name" value="SAM_SGMS1-like"/>
    <property type="match status" value="1"/>
</dbReference>
<feature type="transmembrane region" description="Helical" evidence="9">
    <location>
        <begin position="297"/>
        <end position="316"/>
    </location>
</feature>
<dbReference type="GO" id="GO:0046513">
    <property type="term" value="P:ceramide biosynthetic process"/>
    <property type="evidence" value="ECO:0007669"/>
    <property type="project" value="TreeGrafter"/>
</dbReference>
<name>A0A183IUI6_9BILA</name>
<organism evidence="13">
    <name type="scientific">Soboliphyme baturini</name>
    <dbReference type="NCBI Taxonomy" id="241478"/>
    <lineage>
        <taxon>Eukaryota</taxon>
        <taxon>Metazoa</taxon>
        <taxon>Ecdysozoa</taxon>
        <taxon>Nematoda</taxon>
        <taxon>Enoplea</taxon>
        <taxon>Dorylaimia</taxon>
        <taxon>Dioctophymatida</taxon>
        <taxon>Dioctophymatoidea</taxon>
        <taxon>Soboliphymatidae</taxon>
        <taxon>Soboliphyme</taxon>
    </lineage>
</organism>
<comment type="subcellular location">
    <subcellularLocation>
        <location evidence="1">Membrane</location>
        <topology evidence="1">Multi-pass membrane protein</topology>
    </subcellularLocation>
</comment>
<proteinExistence type="inferred from homology"/>
<feature type="transmembrane region" description="Helical" evidence="9">
    <location>
        <begin position="337"/>
        <end position="357"/>
    </location>
</feature>
<evidence type="ECO:0000313" key="12">
    <source>
        <dbReference type="Proteomes" id="UP000270296"/>
    </source>
</evidence>
<keyword evidence="6 9" id="KW-1133">Transmembrane helix</keyword>
<reference evidence="13" key="1">
    <citation type="submission" date="2016-06" db="UniProtKB">
        <authorList>
            <consortium name="WormBaseParasite"/>
        </authorList>
    </citation>
    <scope>IDENTIFICATION</scope>
</reference>
<sequence length="489" mass="56710">MNKINKPVAEWCCEEVQSWLVENGFAEYGDLLACHHKVDGRVLLSLTEEDLRNPPISLPLLGDIKRMILAIDRLKPDKGKYDGSGSYYDLQHVCYQHGSGHELSSKTLPPSTSSERPRLTIPLLFCMIMLFHSILCFLSLMYHSEVHHNLIISRIEADDTQSRWNCILKTVVAGFHFLCSIFLTSYVMVIVHDRVPDSKTYPPLPDLLLDNIPHIPWAFDLCELLACLLGLIWCTILVFHKHRLILLRRFFSLTGTVFILRCITMLITSLSVPGAHLKCTARKSEDSYTRLKNALHIWYGMGMSLFGVRSCGDYMFSGHTTVMTLLNHFITEYTPDTWNYLHTTSWVINLFAVFFILAGHEHYSIDVFVAFYISSRLFLYYHSMAYHVKSVTAADTRTRIWFPLFWFLESGSQCGRIPNEYEWPLPSFASICELFDGSYFIKRSKSELEFIQSKYRIQFDRVHEFLFHDHHCFTESAPMKSKHKAKIKR</sequence>
<dbReference type="SUPFAM" id="SSF47769">
    <property type="entry name" value="SAM/Pointed domain"/>
    <property type="match status" value="1"/>
</dbReference>
<dbReference type="InterPro" id="IPR025749">
    <property type="entry name" value="Sphingomyelin_synth-like_dom"/>
</dbReference>
<evidence type="ECO:0000256" key="2">
    <source>
        <dbReference type="ARBA" id="ARBA00005441"/>
    </source>
</evidence>
<dbReference type="SMART" id="SM00454">
    <property type="entry name" value="SAM"/>
    <property type="match status" value="1"/>
</dbReference>
<keyword evidence="8 9" id="KW-0472">Membrane</keyword>
<keyword evidence="3" id="KW-0808">Transferase</keyword>
<evidence type="ECO:0000256" key="5">
    <source>
        <dbReference type="ARBA" id="ARBA00022919"/>
    </source>
</evidence>
<evidence type="ECO:0000256" key="4">
    <source>
        <dbReference type="ARBA" id="ARBA00022692"/>
    </source>
</evidence>
<evidence type="ECO:0000256" key="7">
    <source>
        <dbReference type="ARBA" id="ARBA00023098"/>
    </source>
</evidence>
<feature type="transmembrane region" description="Helical" evidence="9">
    <location>
        <begin position="363"/>
        <end position="381"/>
    </location>
</feature>
<dbReference type="GO" id="GO:0033188">
    <property type="term" value="F:sphingomyelin synthase activity"/>
    <property type="evidence" value="ECO:0007669"/>
    <property type="project" value="TreeGrafter"/>
</dbReference>
<feature type="transmembrane region" description="Helical" evidence="9">
    <location>
        <begin position="171"/>
        <end position="191"/>
    </location>
</feature>
<dbReference type="Gene3D" id="1.10.150.50">
    <property type="entry name" value="Transcription Factor, Ets-1"/>
    <property type="match status" value="1"/>
</dbReference>
<dbReference type="InterPro" id="IPR013761">
    <property type="entry name" value="SAM/pointed_sf"/>
</dbReference>
<evidence type="ECO:0000313" key="11">
    <source>
        <dbReference type="EMBL" id="VDP12565.1"/>
    </source>
</evidence>
<evidence type="ECO:0000256" key="3">
    <source>
        <dbReference type="ARBA" id="ARBA00022679"/>
    </source>
</evidence>
<dbReference type="AlphaFoldDB" id="A0A183IUI6"/>
<dbReference type="Pfam" id="PF00536">
    <property type="entry name" value="SAM_1"/>
    <property type="match status" value="1"/>
</dbReference>